<comment type="caution">
    <text evidence="1">The sequence shown here is derived from an EMBL/GenBank/DDBJ whole genome shotgun (WGS) entry which is preliminary data.</text>
</comment>
<sequence>MQGSNETPVTHLIDQVKQLAEPQEPASVGQHRYRFRCVFFASDDASYMTGQVLHPSGDLIINGESSVKLRLIED</sequence>
<evidence type="ECO:0000313" key="1">
    <source>
        <dbReference type="EMBL" id="TWU44403.1"/>
    </source>
</evidence>
<accession>A0A5C6E411</accession>
<organism evidence="1 2">
    <name type="scientific">Novipirellula aureliae</name>
    <dbReference type="NCBI Taxonomy" id="2527966"/>
    <lineage>
        <taxon>Bacteria</taxon>
        <taxon>Pseudomonadati</taxon>
        <taxon>Planctomycetota</taxon>
        <taxon>Planctomycetia</taxon>
        <taxon>Pirellulales</taxon>
        <taxon>Pirellulaceae</taxon>
        <taxon>Novipirellula</taxon>
    </lineage>
</organism>
<dbReference type="Proteomes" id="UP000315471">
    <property type="component" value="Unassembled WGS sequence"/>
</dbReference>
<dbReference type="AlphaFoldDB" id="A0A5C6E411"/>
<proteinExistence type="predicted"/>
<evidence type="ECO:0000313" key="2">
    <source>
        <dbReference type="Proteomes" id="UP000315471"/>
    </source>
</evidence>
<name>A0A5C6E411_9BACT</name>
<reference evidence="1 2" key="1">
    <citation type="submission" date="2019-02" db="EMBL/GenBank/DDBJ databases">
        <title>Deep-cultivation of Planctomycetes and their phenomic and genomic characterization uncovers novel biology.</title>
        <authorList>
            <person name="Wiegand S."/>
            <person name="Jogler M."/>
            <person name="Boedeker C."/>
            <person name="Pinto D."/>
            <person name="Vollmers J."/>
            <person name="Rivas-Marin E."/>
            <person name="Kohn T."/>
            <person name="Peeters S.H."/>
            <person name="Heuer A."/>
            <person name="Rast P."/>
            <person name="Oberbeckmann S."/>
            <person name="Bunk B."/>
            <person name="Jeske O."/>
            <person name="Meyerdierks A."/>
            <person name="Storesund J.E."/>
            <person name="Kallscheuer N."/>
            <person name="Luecker S."/>
            <person name="Lage O.M."/>
            <person name="Pohl T."/>
            <person name="Merkel B.J."/>
            <person name="Hornburger P."/>
            <person name="Mueller R.-W."/>
            <person name="Bruemmer F."/>
            <person name="Labrenz M."/>
            <person name="Spormann A.M."/>
            <person name="Op Den Camp H."/>
            <person name="Overmann J."/>
            <person name="Amann R."/>
            <person name="Jetten M.S.M."/>
            <person name="Mascher T."/>
            <person name="Medema M.H."/>
            <person name="Devos D.P."/>
            <person name="Kaster A.-K."/>
            <person name="Ovreas L."/>
            <person name="Rohde M."/>
            <person name="Galperin M.Y."/>
            <person name="Jogler C."/>
        </authorList>
    </citation>
    <scope>NUCLEOTIDE SEQUENCE [LARGE SCALE GENOMIC DNA]</scope>
    <source>
        <strain evidence="1 2">Q31b</strain>
    </source>
</reference>
<gene>
    <name evidence="1" type="ORF">Q31b_19390</name>
</gene>
<keyword evidence="2" id="KW-1185">Reference proteome</keyword>
<protein>
    <submittedName>
        <fullName evidence="1">Uncharacterized protein</fullName>
    </submittedName>
</protein>
<dbReference type="EMBL" id="SJPY01000002">
    <property type="protein sequence ID" value="TWU44403.1"/>
    <property type="molecule type" value="Genomic_DNA"/>
</dbReference>